<keyword evidence="1" id="KW-0472">Membrane</keyword>
<keyword evidence="3" id="KW-1185">Reference proteome</keyword>
<feature type="transmembrane region" description="Helical" evidence="1">
    <location>
        <begin position="7"/>
        <end position="26"/>
    </location>
</feature>
<evidence type="ECO:0000313" key="3">
    <source>
        <dbReference type="Proteomes" id="UP000265520"/>
    </source>
</evidence>
<sequence length="104" mass="11935">INGKNSELEFVFVVVVLFFFTQYAVLHATEAESRTAGSLAMIPPPWLHLHEDYDVITSVQQILEKPGEFGYWVSLFTFKPIVPKPNLILIIHNMMMLMRGYGYS</sequence>
<feature type="non-terminal residue" evidence="2">
    <location>
        <position position="1"/>
    </location>
</feature>
<organism evidence="2 3">
    <name type="scientific">Trifolium medium</name>
    <dbReference type="NCBI Taxonomy" id="97028"/>
    <lineage>
        <taxon>Eukaryota</taxon>
        <taxon>Viridiplantae</taxon>
        <taxon>Streptophyta</taxon>
        <taxon>Embryophyta</taxon>
        <taxon>Tracheophyta</taxon>
        <taxon>Spermatophyta</taxon>
        <taxon>Magnoliopsida</taxon>
        <taxon>eudicotyledons</taxon>
        <taxon>Gunneridae</taxon>
        <taxon>Pentapetalae</taxon>
        <taxon>rosids</taxon>
        <taxon>fabids</taxon>
        <taxon>Fabales</taxon>
        <taxon>Fabaceae</taxon>
        <taxon>Papilionoideae</taxon>
        <taxon>50 kb inversion clade</taxon>
        <taxon>NPAAA clade</taxon>
        <taxon>Hologalegina</taxon>
        <taxon>IRL clade</taxon>
        <taxon>Trifolieae</taxon>
        <taxon>Trifolium</taxon>
    </lineage>
</organism>
<dbReference type="Proteomes" id="UP000265520">
    <property type="component" value="Unassembled WGS sequence"/>
</dbReference>
<evidence type="ECO:0000256" key="1">
    <source>
        <dbReference type="SAM" id="Phobius"/>
    </source>
</evidence>
<comment type="caution">
    <text evidence="2">The sequence shown here is derived from an EMBL/GenBank/DDBJ whole genome shotgun (WGS) entry which is preliminary data.</text>
</comment>
<evidence type="ECO:0000313" key="2">
    <source>
        <dbReference type="EMBL" id="MCI39385.1"/>
    </source>
</evidence>
<proteinExistence type="predicted"/>
<accession>A0A392RUV6</accession>
<reference evidence="2 3" key="1">
    <citation type="journal article" date="2018" name="Front. Plant Sci.">
        <title>Red Clover (Trifolium pratense) and Zigzag Clover (T. medium) - A Picture of Genomic Similarities and Differences.</title>
        <authorList>
            <person name="Dluhosova J."/>
            <person name="Istvanek J."/>
            <person name="Nedelnik J."/>
            <person name="Repkova J."/>
        </authorList>
    </citation>
    <scope>NUCLEOTIDE SEQUENCE [LARGE SCALE GENOMIC DNA]</scope>
    <source>
        <strain evidence="3">cv. 10/8</strain>
        <tissue evidence="2">Leaf</tissue>
    </source>
</reference>
<dbReference type="AlphaFoldDB" id="A0A392RUV6"/>
<name>A0A392RUV6_9FABA</name>
<keyword evidence="1" id="KW-0812">Transmembrane</keyword>
<protein>
    <submittedName>
        <fullName evidence="2">Uncharacterized protein</fullName>
    </submittedName>
</protein>
<dbReference type="EMBL" id="LXQA010266869">
    <property type="protein sequence ID" value="MCI39385.1"/>
    <property type="molecule type" value="Genomic_DNA"/>
</dbReference>
<keyword evidence="1" id="KW-1133">Transmembrane helix</keyword>